<evidence type="ECO:0008006" key="3">
    <source>
        <dbReference type="Google" id="ProtNLM"/>
    </source>
</evidence>
<accession>A0A6N4W617</accession>
<reference evidence="1 2" key="1">
    <citation type="journal article" date="2019" name="Emerg. Microbes Infect.">
        <title>Comprehensive subspecies identification of 175 nontuberculous mycobacteria species based on 7547 genomic profiles.</title>
        <authorList>
            <person name="Matsumoto Y."/>
            <person name="Kinjo T."/>
            <person name="Motooka D."/>
            <person name="Nabeya D."/>
            <person name="Jung N."/>
            <person name="Uechi K."/>
            <person name="Horii T."/>
            <person name="Iida T."/>
            <person name="Fujita J."/>
            <person name="Nakamura S."/>
        </authorList>
    </citation>
    <scope>NUCLEOTIDE SEQUENCE [LARGE SCALE GENOMIC DNA]</scope>
    <source>
        <strain evidence="1 2">JCM 30275</strain>
    </source>
</reference>
<organism evidence="1 2">
    <name type="scientific">Mycolicibacterium anyangense</name>
    <dbReference type="NCBI Taxonomy" id="1431246"/>
    <lineage>
        <taxon>Bacteria</taxon>
        <taxon>Bacillati</taxon>
        <taxon>Actinomycetota</taxon>
        <taxon>Actinomycetes</taxon>
        <taxon>Mycobacteriales</taxon>
        <taxon>Mycobacteriaceae</taxon>
        <taxon>Mycolicibacterium</taxon>
    </lineage>
</organism>
<name>A0A6N4W617_9MYCO</name>
<evidence type="ECO:0000313" key="2">
    <source>
        <dbReference type="Proteomes" id="UP000467249"/>
    </source>
</evidence>
<keyword evidence="2" id="KW-1185">Reference proteome</keyword>
<dbReference type="Proteomes" id="UP000467249">
    <property type="component" value="Chromosome"/>
</dbReference>
<dbReference type="KEGG" id="many:MANY_13050"/>
<dbReference type="RefSeq" id="WP_322790582.1">
    <property type="nucleotide sequence ID" value="NZ_AP022620.1"/>
</dbReference>
<proteinExistence type="predicted"/>
<evidence type="ECO:0000313" key="1">
    <source>
        <dbReference type="EMBL" id="BBZ75968.1"/>
    </source>
</evidence>
<dbReference type="AlphaFoldDB" id="A0A6N4W617"/>
<gene>
    <name evidence="1" type="ORF">MANY_13050</name>
</gene>
<protein>
    <recommendedName>
        <fullName evidence="3">PIN domain-containing protein</fullName>
    </recommendedName>
</protein>
<dbReference type="EMBL" id="AP022620">
    <property type="protein sequence ID" value="BBZ75968.1"/>
    <property type="molecule type" value="Genomic_DNA"/>
</dbReference>
<sequence>MADNFDAPLPESELEQWEVAGKLRKTLLDTHALIWLASSPDKINDEAVEQFSDPATRVWVSTA</sequence>